<dbReference type="CDD" id="cd16917">
    <property type="entry name" value="HATPase_UhpB-NarQ-NarX-like"/>
    <property type="match status" value="1"/>
</dbReference>
<dbReference type="InterPro" id="IPR036890">
    <property type="entry name" value="HATPase_C_sf"/>
</dbReference>
<feature type="domain" description="Histidine kinase/HSP90-like ATPase" evidence="7">
    <location>
        <begin position="273"/>
        <end position="360"/>
    </location>
</feature>
<dbReference type="PANTHER" id="PTHR24421:SF61">
    <property type="entry name" value="OXYGEN SENSOR HISTIDINE KINASE NREB"/>
    <property type="match status" value="1"/>
</dbReference>
<feature type="transmembrane region" description="Helical" evidence="6">
    <location>
        <begin position="44"/>
        <end position="62"/>
    </location>
</feature>
<dbReference type="SUPFAM" id="SSF55874">
    <property type="entry name" value="ATPase domain of HSP90 chaperone/DNA topoisomerase II/histidine kinase"/>
    <property type="match status" value="1"/>
</dbReference>
<feature type="transmembrane region" description="Helical" evidence="6">
    <location>
        <begin position="12"/>
        <end position="32"/>
    </location>
</feature>
<dbReference type="GO" id="GO:0000160">
    <property type="term" value="P:phosphorelay signal transduction system"/>
    <property type="evidence" value="ECO:0007669"/>
    <property type="project" value="UniProtKB-KW"/>
</dbReference>
<evidence type="ECO:0000256" key="6">
    <source>
        <dbReference type="SAM" id="Phobius"/>
    </source>
</evidence>
<keyword evidence="6" id="KW-0472">Membrane</keyword>
<name>A0AAF0BS59_9ACTN</name>
<dbReference type="Pfam" id="PF02518">
    <property type="entry name" value="HATPase_c"/>
    <property type="match status" value="1"/>
</dbReference>
<dbReference type="Gene3D" id="3.30.565.10">
    <property type="entry name" value="Histidine kinase-like ATPase, C-terminal domain"/>
    <property type="match status" value="1"/>
</dbReference>
<keyword evidence="8" id="KW-0547">Nucleotide-binding</keyword>
<dbReference type="GO" id="GO:0004673">
    <property type="term" value="F:protein histidine kinase activity"/>
    <property type="evidence" value="ECO:0007669"/>
    <property type="project" value="UniProtKB-EC"/>
</dbReference>
<keyword evidence="8" id="KW-0067">ATP-binding</keyword>
<feature type="transmembrane region" description="Helical" evidence="6">
    <location>
        <begin position="147"/>
        <end position="169"/>
    </location>
</feature>
<keyword evidence="6" id="KW-0812">Transmembrane</keyword>
<dbReference type="GO" id="GO:0005524">
    <property type="term" value="F:ATP binding"/>
    <property type="evidence" value="ECO:0007669"/>
    <property type="project" value="UniProtKB-KW"/>
</dbReference>
<feature type="transmembrane region" description="Helical" evidence="6">
    <location>
        <begin position="68"/>
        <end position="92"/>
    </location>
</feature>
<evidence type="ECO:0000256" key="5">
    <source>
        <dbReference type="ARBA" id="ARBA00023012"/>
    </source>
</evidence>
<keyword evidence="3" id="KW-0808">Transferase</keyword>
<evidence type="ECO:0000313" key="9">
    <source>
        <dbReference type="Proteomes" id="UP001216390"/>
    </source>
</evidence>
<evidence type="ECO:0000259" key="7">
    <source>
        <dbReference type="Pfam" id="PF02518"/>
    </source>
</evidence>
<keyword evidence="6" id="KW-1133">Transmembrane helix</keyword>
<accession>A0AAF0BS59</accession>
<dbReference type="InterPro" id="IPR050482">
    <property type="entry name" value="Sensor_HK_TwoCompSys"/>
</dbReference>
<dbReference type="AlphaFoldDB" id="A0AAF0BS59"/>
<organism evidence="8 9">
    <name type="scientific">Iamia majanohamensis</name>
    <dbReference type="NCBI Taxonomy" id="467976"/>
    <lineage>
        <taxon>Bacteria</taxon>
        <taxon>Bacillati</taxon>
        <taxon>Actinomycetota</taxon>
        <taxon>Acidimicrobiia</taxon>
        <taxon>Acidimicrobiales</taxon>
        <taxon>Iamiaceae</taxon>
        <taxon>Iamia</taxon>
    </lineage>
</organism>
<gene>
    <name evidence="8" type="ORF">PO878_03360</name>
</gene>
<dbReference type="EMBL" id="CP116942">
    <property type="protein sequence ID" value="WCO67761.1"/>
    <property type="molecule type" value="Genomic_DNA"/>
</dbReference>
<evidence type="ECO:0000256" key="3">
    <source>
        <dbReference type="ARBA" id="ARBA00022679"/>
    </source>
</evidence>
<evidence type="ECO:0000256" key="4">
    <source>
        <dbReference type="ARBA" id="ARBA00022777"/>
    </source>
</evidence>
<keyword evidence="5" id="KW-0902">Two-component regulatory system</keyword>
<evidence type="ECO:0000256" key="1">
    <source>
        <dbReference type="ARBA" id="ARBA00000085"/>
    </source>
</evidence>
<dbReference type="PANTHER" id="PTHR24421">
    <property type="entry name" value="NITRATE/NITRITE SENSOR PROTEIN NARX-RELATED"/>
    <property type="match status" value="1"/>
</dbReference>
<keyword evidence="4" id="KW-0418">Kinase</keyword>
<dbReference type="InterPro" id="IPR004358">
    <property type="entry name" value="Sig_transdc_His_kin-like_C"/>
</dbReference>
<dbReference type="RefSeq" id="WP_272737281.1">
    <property type="nucleotide sequence ID" value="NZ_CP116942.1"/>
</dbReference>
<proteinExistence type="predicted"/>
<comment type="catalytic activity">
    <reaction evidence="1">
        <text>ATP + protein L-histidine = ADP + protein N-phospho-L-histidine.</text>
        <dbReference type="EC" id="2.7.13.3"/>
    </reaction>
</comment>
<sequence length="361" mass="36639">MDRTASPLERGVLGGLAGFRALVWVWMATVLVVSRAELTRPGAATALCLVALVLTGLLGLAARARPGLLLHPGAVVVEVGVAAGLLLADGWVYGGFHRQSLGSAWPLAAALAAGVALGPVGGVAAGVALGLGRWGGTHLDQLGSPGLLSLLSTTVLYALAGGAAGLVMARLRRAEAEIASARAREDVARTLHDGVLQTLAVVQRRSSDPDLADLARTQERELREFLFGVDRAPGDLLTELRRVAARAEARDGLAVQVTAVDEPGPLAPGAVAALAGAVGEALTNAAKHGAATRAVVFVDPDEDGAVLVSVNDDGCGFDPATTPDGTGLTGSVRGRMADVGGRVEVSSAEGRGTEVRLRLPT</sequence>
<evidence type="ECO:0000256" key="2">
    <source>
        <dbReference type="ARBA" id="ARBA00012438"/>
    </source>
</evidence>
<dbReference type="Proteomes" id="UP001216390">
    <property type="component" value="Chromosome"/>
</dbReference>
<protein>
    <recommendedName>
        <fullName evidence="2">histidine kinase</fullName>
        <ecNumber evidence="2">2.7.13.3</ecNumber>
    </recommendedName>
</protein>
<reference evidence="8" key="1">
    <citation type="submission" date="2023-01" db="EMBL/GenBank/DDBJ databases">
        <title>The diversity of Class Acidimicrobiia in South China Sea sediment environments and the proposal of Iamia marina sp. nov., a novel species of the genus Iamia.</title>
        <authorList>
            <person name="He Y."/>
            <person name="Tian X."/>
        </authorList>
    </citation>
    <scope>NUCLEOTIDE SEQUENCE</scope>
    <source>
        <strain evidence="8">DSM 19957</strain>
    </source>
</reference>
<dbReference type="KEGG" id="ima:PO878_03360"/>
<feature type="transmembrane region" description="Helical" evidence="6">
    <location>
        <begin position="104"/>
        <end position="127"/>
    </location>
</feature>
<keyword evidence="9" id="KW-1185">Reference proteome</keyword>
<dbReference type="InterPro" id="IPR003594">
    <property type="entry name" value="HATPase_dom"/>
</dbReference>
<evidence type="ECO:0000313" key="8">
    <source>
        <dbReference type="EMBL" id="WCO67761.1"/>
    </source>
</evidence>
<dbReference type="PRINTS" id="PR00344">
    <property type="entry name" value="BCTRLSENSOR"/>
</dbReference>
<dbReference type="EC" id="2.7.13.3" evidence="2"/>